<keyword evidence="4" id="KW-1185">Reference proteome</keyword>
<feature type="domain" description="AB hydrolase-1" evidence="2">
    <location>
        <begin position="30"/>
        <end position="129"/>
    </location>
</feature>
<evidence type="ECO:0000313" key="4">
    <source>
        <dbReference type="Proteomes" id="UP000199413"/>
    </source>
</evidence>
<dbReference type="OrthoDB" id="3396704at2"/>
<sequence length="275" mass="29907">MTDPAAVPVNGASLAVADGSLHYTLSGHGPVVVFAHGLGGNHRSWWQQVPYFAQRYTCLNFSHRGFAPSRDDVTGQPSPQRFADDLTRLLDHLDFERVSIVAQSMGGWTAMEFALRAPDRLTSLVLSGSTGTLRHPGLASLGATGGDPTIRRLRARGVHPAAGERMAREQPELHRLFADIDRSSGEWDRDAVRAALDAMRVRDPDELRAVRCPVLALVGAEDVVCPPANVEILASGPLRVSVTTVPRAGHSVYFERSAKFNEIVRNFLRDAEVNG</sequence>
<dbReference type="SUPFAM" id="SSF53474">
    <property type="entry name" value="alpha/beta-Hydrolases"/>
    <property type="match status" value="1"/>
</dbReference>
<keyword evidence="1" id="KW-0378">Hydrolase</keyword>
<dbReference type="InterPro" id="IPR029058">
    <property type="entry name" value="AB_hydrolase_fold"/>
</dbReference>
<dbReference type="PRINTS" id="PR00111">
    <property type="entry name" value="ABHYDROLASE"/>
</dbReference>
<dbReference type="AlphaFoldDB" id="A0A1C6T384"/>
<reference evidence="4" key="1">
    <citation type="submission" date="2016-06" db="EMBL/GenBank/DDBJ databases">
        <authorList>
            <person name="Varghese N."/>
            <person name="Submissions Spin"/>
        </authorList>
    </citation>
    <scope>NUCLEOTIDE SEQUENCE [LARGE SCALE GENOMIC DNA]</scope>
    <source>
        <strain evidence="4">DSM 45431</strain>
    </source>
</reference>
<evidence type="ECO:0000313" key="3">
    <source>
        <dbReference type="EMBL" id="SCL36201.1"/>
    </source>
</evidence>
<protein>
    <submittedName>
        <fullName evidence="3">Pimeloyl-ACP methyl ester carboxylesterase</fullName>
    </submittedName>
</protein>
<dbReference type="InterPro" id="IPR000073">
    <property type="entry name" value="AB_hydrolase_1"/>
</dbReference>
<evidence type="ECO:0000259" key="2">
    <source>
        <dbReference type="Pfam" id="PF00561"/>
    </source>
</evidence>
<evidence type="ECO:0000256" key="1">
    <source>
        <dbReference type="ARBA" id="ARBA00022801"/>
    </source>
</evidence>
<dbReference type="Proteomes" id="UP000199413">
    <property type="component" value="Unassembled WGS sequence"/>
</dbReference>
<dbReference type="STRING" id="568872.GA0070624_5487"/>
<dbReference type="PANTHER" id="PTHR43798">
    <property type="entry name" value="MONOACYLGLYCEROL LIPASE"/>
    <property type="match status" value="1"/>
</dbReference>
<organism evidence="3 4">
    <name type="scientific">Micromonospora rhizosphaerae</name>
    <dbReference type="NCBI Taxonomy" id="568872"/>
    <lineage>
        <taxon>Bacteria</taxon>
        <taxon>Bacillati</taxon>
        <taxon>Actinomycetota</taxon>
        <taxon>Actinomycetes</taxon>
        <taxon>Micromonosporales</taxon>
        <taxon>Micromonosporaceae</taxon>
        <taxon>Micromonospora</taxon>
    </lineage>
</organism>
<dbReference type="PANTHER" id="PTHR43798:SF31">
    <property type="entry name" value="AB HYDROLASE SUPERFAMILY PROTEIN YCLE"/>
    <property type="match status" value="1"/>
</dbReference>
<dbReference type="GO" id="GO:0016020">
    <property type="term" value="C:membrane"/>
    <property type="evidence" value="ECO:0007669"/>
    <property type="project" value="TreeGrafter"/>
</dbReference>
<dbReference type="Gene3D" id="3.40.50.1820">
    <property type="entry name" value="alpha/beta hydrolase"/>
    <property type="match status" value="1"/>
</dbReference>
<accession>A0A1C6T384</accession>
<dbReference type="GO" id="GO:0016787">
    <property type="term" value="F:hydrolase activity"/>
    <property type="evidence" value="ECO:0007669"/>
    <property type="project" value="UniProtKB-KW"/>
</dbReference>
<dbReference type="Pfam" id="PF00561">
    <property type="entry name" value="Abhydrolase_1"/>
    <property type="match status" value="1"/>
</dbReference>
<gene>
    <name evidence="3" type="ORF">GA0070624_5487</name>
</gene>
<dbReference type="InterPro" id="IPR050266">
    <property type="entry name" value="AB_hydrolase_sf"/>
</dbReference>
<proteinExistence type="predicted"/>
<dbReference type="EMBL" id="FMHV01000002">
    <property type="protein sequence ID" value="SCL36201.1"/>
    <property type="molecule type" value="Genomic_DNA"/>
</dbReference>
<name>A0A1C6T384_9ACTN</name>
<dbReference type="RefSeq" id="WP_091345721.1">
    <property type="nucleotide sequence ID" value="NZ_FMHV01000002.1"/>
</dbReference>